<dbReference type="PANTHER" id="PTHR43130">
    <property type="entry name" value="ARAC-FAMILY TRANSCRIPTIONAL REGULATOR"/>
    <property type="match status" value="1"/>
</dbReference>
<dbReference type="Pfam" id="PF12833">
    <property type="entry name" value="HTH_18"/>
    <property type="match status" value="1"/>
</dbReference>
<dbReference type="SUPFAM" id="SSF46689">
    <property type="entry name" value="Homeodomain-like"/>
    <property type="match status" value="2"/>
</dbReference>
<dbReference type="GO" id="GO:0003700">
    <property type="term" value="F:DNA-binding transcription factor activity"/>
    <property type="evidence" value="ECO:0007669"/>
    <property type="project" value="InterPro"/>
</dbReference>
<dbReference type="Proteomes" id="UP000438182">
    <property type="component" value="Unassembled WGS sequence"/>
</dbReference>
<dbReference type="GO" id="GO:0043565">
    <property type="term" value="F:sequence-specific DNA binding"/>
    <property type="evidence" value="ECO:0007669"/>
    <property type="project" value="InterPro"/>
</dbReference>
<dbReference type="CDD" id="cd03137">
    <property type="entry name" value="GATase1_AraC_1"/>
    <property type="match status" value="1"/>
</dbReference>
<dbReference type="AlphaFoldDB" id="A0A6I4NZR6"/>
<evidence type="ECO:0000256" key="2">
    <source>
        <dbReference type="ARBA" id="ARBA00023163"/>
    </source>
</evidence>
<dbReference type="InterPro" id="IPR029062">
    <property type="entry name" value="Class_I_gatase-like"/>
</dbReference>
<sequence length="342" mass="36678">MTPPFEPRRRTRRRIAILLFDGVKALDYVGPAEVFVEANQAVDDYEILLVSPDGRDVGTSLGGTVSVRCAATELDAIDTLIVPGSELPPQQFARGAVLEAAELLAARARRVVSVCSGAFVLAELGLLDGRRATTHWKFVPDLARRYPAITVEPDAIFIRDGDVASSAGVAAGIDLALALVEDDHGPDIARQIAQLLLVYLQRSGGQSQFSVPLRARAPQASIVRRATDLVDADPAHPWSVPELARLVAVSPRHLGRRFREELGQSPAEYVTAVRFDVARVHLESGMSVSAAAAQSGYGSPEALRRSFIARLGISPSQYQRRFRSALAASGAATADPTLELVS</sequence>
<reference evidence="4 5" key="1">
    <citation type="submission" date="2019-12" db="EMBL/GenBank/DDBJ databases">
        <authorList>
            <person name="Kim Y.S."/>
        </authorList>
    </citation>
    <scope>NUCLEOTIDE SEQUENCE [LARGE SCALE GENOMIC DNA]</scope>
    <source>
        <strain evidence="4 5">MMS17-SY077</strain>
    </source>
</reference>
<dbReference type="EMBL" id="WSTA01000080">
    <property type="protein sequence ID" value="MWB99810.1"/>
    <property type="molecule type" value="Genomic_DNA"/>
</dbReference>
<dbReference type="InterPro" id="IPR052158">
    <property type="entry name" value="INH-QAR"/>
</dbReference>
<dbReference type="SUPFAM" id="SSF52317">
    <property type="entry name" value="Class I glutamine amidotransferase-like"/>
    <property type="match status" value="1"/>
</dbReference>
<keyword evidence="1" id="KW-0805">Transcription regulation</keyword>
<feature type="domain" description="HTH araC/xylS-type" evidence="3">
    <location>
        <begin position="224"/>
        <end position="321"/>
    </location>
</feature>
<protein>
    <submittedName>
        <fullName evidence="4">Helix-turn-helix domain-containing protein</fullName>
    </submittedName>
</protein>
<dbReference type="PANTHER" id="PTHR43130:SF3">
    <property type="entry name" value="HTH-TYPE TRANSCRIPTIONAL REGULATOR RV1931C"/>
    <property type="match status" value="1"/>
</dbReference>
<dbReference type="InterPro" id="IPR018060">
    <property type="entry name" value="HTH_AraC"/>
</dbReference>
<proteinExistence type="predicted"/>
<dbReference type="RefSeq" id="WP_160426409.1">
    <property type="nucleotide sequence ID" value="NZ_WSTA01000080.1"/>
</dbReference>
<evidence type="ECO:0000256" key="1">
    <source>
        <dbReference type="ARBA" id="ARBA00023015"/>
    </source>
</evidence>
<name>A0A6I4NZR6_9MICO</name>
<dbReference type="Gene3D" id="1.10.10.60">
    <property type="entry name" value="Homeodomain-like"/>
    <property type="match status" value="1"/>
</dbReference>
<dbReference type="SMART" id="SM00342">
    <property type="entry name" value="HTH_ARAC"/>
    <property type="match status" value="1"/>
</dbReference>
<dbReference type="Gene3D" id="3.40.50.880">
    <property type="match status" value="1"/>
</dbReference>
<keyword evidence="5" id="KW-1185">Reference proteome</keyword>
<dbReference type="InterPro" id="IPR002818">
    <property type="entry name" value="DJ-1/PfpI"/>
</dbReference>
<comment type="caution">
    <text evidence="4">The sequence shown here is derived from an EMBL/GenBank/DDBJ whole genome shotgun (WGS) entry which is preliminary data.</text>
</comment>
<dbReference type="Pfam" id="PF01965">
    <property type="entry name" value="DJ-1_PfpI"/>
    <property type="match status" value="1"/>
</dbReference>
<keyword evidence="2" id="KW-0804">Transcription</keyword>
<evidence type="ECO:0000259" key="3">
    <source>
        <dbReference type="PROSITE" id="PS01124"/>
    </source>
</evidence>
<gene>
    <name evidence="4" type="ORF">GB864_14765</name>
</gene>
<evidence type="ECO:0000313" key="4">
    <source>
        <dbReference type="EMBL" id="MWB99810.1"/>
    </source>
</evidence>
<evidence type="ECO:0000313" key="5">
    <source>
        <dbReference type="Proteomes" id="UP000438182"/>
    </source>
</evidence>
<accession>A0A6I4NZR6</accession>
<dbReference type="PROSITE" id="PS01124">
    <property type="entry name" value="HTH_ARAC_FAMILY_2"/>
    <property type="match status" value="1"/>
</dbReference>
<organism evidence="4 5">
    <name type="scientific">Agromyces seonyuensis</name>
    <dbReference type="NCBI Taxonomy" id="2662446"/>
    <lineage>
        <taxon>Bacteria</taxon>
        <taxon>Bacillati</taxon>
        <taxon>Actinomycetota</taxon>
        <taxon>Actinomycetes</taxon>
        <taxon>Micrococcales</taxon>
        <taxon>Microbacteriaceae</taxon>
        <taxon>Agromyces</taxon>
    </lineage>
</organism>
<dbReference type="InterPro" id="IPR009057">
    <property type="entry name" value="Homeodomain-like_sf"/>
</dbReference>